<sequence>MEKVQIENVELTLSHPDNLNIKWTGQNDLVRQIMASWHLISEDDIPLNPRIVGKPGAGKTTLSYYVGKELLNRDVYIFQCTVDTRPEDLIIIPVISENNKISYHASSLVTAMIKGGVAILDEGNRMSEKTWASLAPLLDDRRYVESVIAGIKIKAHPDFRVIVTMNDDASTFELPEYIHSRLQPTIELPFPDVKEEYDILKMNLPFADDEILKITVGFLQKSHINNASFSVRDGINMARYAMKLYKSNIASSRDTAFLIALKSVLGTEGLRILSLNMDDRDNKDHRRNMDDDDSTSIY</sequence>
<dbReference type="SUPFAM" id="SSF52540">
    <property type="entry name" value="P-loop containing nucleoside triphosphate hydrolases"/>
    <property type="match status" value="1"/>
</dbReference>
<proteinExistence type="predicted"/>
<reference evidence="3" key="1">
    <citation type="submission" date="2015-04" db="EMBL/GenBank/DDBJ databases">
        <authorList>
            <person name="Mushtaq Mamoona"/>
        </authorList>
    </citation>
    <scope>NUCLEOTIDE SEQUENCE [LARGE SCALE GENOMIC DNA]</scope>
    <source>
        <strain evidence="3">AN4859/03</strain>
    </source>
</reference>
<dbReference type="InterPro" id="IPR050764">
    <property type="entry name" value="CbbQ/NirQ/NorQ/GpvN"/>
</dbReference>
<evidence type="ECO:0000313" key="3">
    <source>
        <dbReference type="Proteomes" id="UP000043763"/>
    </source>
</evidence>
<dbReference type="AlphaFoldDB" id="A0A0G4KA32"/>
<name>A0A0G4KA32_9SPIR</name>
<gene>
    <name evidence="2" type="ORF">BRSU_2439</name>
</gene>
<evidence type="ECO:0000313" key="2">
    <source>
        <dbReference type="EMBL" id="CRF35113.1"/>
    </source>
</evidence>
<dbReference type="RefSeq" id="WP_048595757.1">
    <property type="nucleotide sequence ID" value="NZ_CVLB01000003.1"/>
</dbReference>
<organism evidence="2 3">
    <name type="scientific">Brachyspira suanatina</name>
    <dbReference type="NCBI Taxonomy" id="381802"/>
    <lineage>
        <taxon>Bacteria</taxon>
        <taxon>Pseudomonadati</taxon>
        <taxon>Spirochaetota</taxon>
        <taxon>Spirochaetia</taxon>
        <taxon>Brachyspirales</taxon>
        <taxon>Brachyspiraceae</taxon>
        <taxon>Brachyspira</taxon>
    </lineage>
</organism>
<dbReference type="EMBL" id="CVLB01000003">
    <property type="protein sequence ID" value="CRF35113.1"/>
    <property type="molecule type" value="Genomic_DNA"/>
</dbReference>
<accession>A0A0G4KA32</accession>
<keyword evidence="3" id="KW-1185">Reference proteome</keyword>
<dbReference type="InterPro" id="IPR011704">
    <property type="entry name" value="ATPase_dyneun-rel_AAA"/>
</dbReference>
<dbReference type="InterPro" id="IPR027417">
    <property type="entry name" value="P-loop_NTPase"/>
</dbReference>
<feature type="domain" description="ATPase dynein-related AAA" evidence="1">
    <location>
        <begin position="51"/>
        <end position="181"/>
    </location>
</feature>
<dbReference type="PANTHER" id="PTHR42759:SF6">
    <property type="entry name" value="REGULATORY PROTEIN-RELATED"/>
    <property type="match status" value="1"/>
</dbReference>
<dbReference type="Pfam" id="PF07728">
    <property type="entry name" value="AAA_5"/>
    <property type="match status" value="1"/>
</dbReference>
<dbReference type="GO" id="GO:0005524">
    <property type="term" value="F:ATP binding"/>
    <property type="evidence" value="ECO:0007669"/>
    <property type="project" value="InterPro"/>
</dbReference>
<dbReference type="Gene3D" id="3.40.50.300">
    <property type="entry name" value="P-loop containing nucleotide triphosphate hydrolases"/>
    <property type="match status" value="1"/>
</dbReference>
<evidence type="ECO:0000259" key="1">
    <source>
        <dbReference type="Pfam" id="PF07728"/>
    </source>
</evidence>
<dbReference type="Proteomes" id="UP000043763">
    <property type="component" value="Unassembled WGS sequence"/>
</dbReference>
<dbReference type="OrthoDB" id="9808317at2"/>
<protein>
    <submittedName>
        <fullName evidence="2">ATPase</fullName>
    </submittedName>
</protein>
<dbReference type="PANTHER" id="PTHR42759">
    <property type="entry name" value="MOXR FAMILY PROTEIN"/>
    <property type="match status" value="1"/>
</dbReference>
<dbReference type="GO" id="GO:0016887">
    <property type="term" value="F:ATP hydrolysis activity"/>
    <property type="evidence" value="ECO:0007669"/>
    <property type="project" value="InterPro"/>
</dbReference>